<accession>X0WJP9</accession>
<protein>
    <submittedName>
        <fullName evidence="2">Uncharacterized protein</fullName>
    </submittedName>
</protein>
<comment type="caution">
    <text evidence="2">The sequence shown here is derived from an EMBL/GenBank/DDBJ whole genome shotgun (WGS) entry which is preliminary data.</text>
</comment>
<organism evidence="2">
    <name type="scientific">marine sediment metagenome</name>
    <dbReference type="NCBI Taxonomy" id="412755"/>
    <lineage>
        <taxon>unclassified sequences</taxon>
        <taxon>metagenomes</taxon>
        <taxon>ecological metagenomes</taxon>
    </lineage>
</organism>
<evidence type="ECO:0000313" key="2">
    <source>
        <dbReference type="EMBL" id="GAG31194.1"/>
    </source>
</evidence>
<sequence length="67" mass="7552">MEYIFDNKVLDTRNPFSGETIMCDAPPKSSGWDPAAQAEAILAQATRRVRILIERLIEESEEDKTSP</sequence>
<dbReference type="EMBL" id="BARS01042659">
    <property type="protein sequence ID" value="GAG31194.1"/>
    <property type="molecule type" value="Genomic_DNA"/>
</dbReference>
<proteinExistence type="predicted"/>
<reference evidence="2" key="1">
    <citation type="journal article" date="2014" name="Front. Microbiol.">
        <title>High frequency of phylogenetically diverse reductive dehalogenase-homologous genes in deep subseafloor sedimentary metagenomes.</title>
        <authorList>
            <person name="Kawai M."/>
            <person name="Futagami T."/>
            <person name="Toyoda A."/>
            <person name="Takaki Y."/>
            <person name="Nishi S."/>
            <person name="Hori S."/>
            <person name="Arai W."/>
            <person name="Tsubouchi T."/>
            <person name="Morono Y."/>
            <person name="Uchiyama I."/>
            <person name="Ito T."/>
            <person name="Fujiyama A."/>
            <person name="Inagaki F."/>
            <person name="Takami H."/>
        </authorList>
    </citation>
    <scope>NUCLEOTIDE SEQUENCE</scope>
    <source>
        <strain evidence="2">Expedition CK06-06</strain>
    </source>
</reference>
<dbReference type="AlphaFoldDB" id="X0WJP9"/>
<feature type="coiled-coil region" evidence="1">
    <location>
        <begin position="35"/>
        <end position="62"/>
    </location>
</feature>
<gene>
    <name evidence="2" type="ORF">S01H1_64702</name>
</gene>
<evidence type="ECO:0000256" key="1">
    <source>
        <dbReference type="SAM" id="Coils"/>
    </source>
</evidence>
<keyword evidence="1" id="KW-0175">Coiled coil</keyword>
<name>X0WJP9_9ZZZZ</name>